<dbReference type="SUPFAM" id="SSF81653">
    <property type="entry name" value="Calcium ATPase, transduction domain A"/>
    <property type="match status" value="1"/>
</dbReference>
<feature type="binding site" evidence="21">
    <location>
        <position position="811"/>
    </location>
    <ligand>
        <name>ATP</name>
        <dbReference type="ChEBI" id="CHEBI:30616"/>
    </ligand>
</feature>
<proteinExistence type="inferred from homology"/>
<dbReference type="InterPro" id="IPR036412">
    <property type="entry name" value="HAD-like_sf"/>
</dbReference>
<dbReference type="InterPro" id="IPR023298">
    <property type="entry name" value="ATPase_P-typ_TM_dom_sf"/>
</dbReference>
<accession>A0A3A2ZMQ7</accession>
<dbReference type="STRING" id="2070753.A0A3A2ZMQ7"/>
<feature type="binding site" evidence="21">
    <location>
        <position position="1083"/>
    </location>
    <ligand>
        <name>ATP</name>
        <dbReference type="ChEBI" id="CHEBI:30616"/>
    </ligand>
</feature>
<feature type="binding site" evidence="21">
    <location>
        <position position="951"/>
    </location>
    <ligand>
        <name>ATP</name>
        <dbReference type="ChEBI" id="CHEBI:30616"/>
    </ligand>
</feature>
<feature type="region of interest" description="Disordered" evidence="24">
    <location>
        <begin position="1"/>
        <end position="91"/>
    </location>
</feature>
<keyword evidence="7 22" id="KW-0479">Metal-binding</keyword>
<dbReference type="GO" id="GO:0099040">
    <property type="term" value="P:ceramide translocation"/>
    <property type="evidence" value="ECO:0007669"/>
    <property type="project" value="UniProtKB-ARBA"/>
</dbReference>
<feature type="binding site" evidence="21">
    <location>
        <position position="1054"/>
    </location>
    <ligand>
        <name>ATP</name>
        <dbReference type="ChEBI" id="CHEBI:30616"/>
    </ligand>
</feature>
<dbReference type="InterPro" id="IPR032631">
    <property type="entry name" value="P-type_ATPase_N"/>
</dbReference>
<feature type="compositionally biased region" description="Basic and acidic residues" evidence="24">
    <location>
        <begin position="1409"/>
        <end position="1420"/>
    </location>
</feature>
<dbReference type="SUPFAM" id="SSF56784">
    <property type="entry name" value="HAD-like"/>
    <property type="match status" value="1"/>
</dbReference>
<dbReference type="SUPFAM" id="SSF81660">
    <property type="entry name" value="Metal cation-transporting ATPase, ATP-binding domain N"/>
    <property type="match status" value="1"/>
</dbReference>
<feature type="transmembrane region" description="Helical" evidence="23">
    <location>
        <begin position="563"/>
        <end position="587"/>
    </location>
</feature>
<feature type="region of interest" description="Disordered" evidence="24">
    <location>
        <begin position="1387"/>
        <end position="1456"/>
    </location>
</feature>
<evidence type="ECO:0000259" key="25">
    <source>
        <dbReference type="Pfam" id="PF16209"/>
    </source>
</evidence>
<comment type="catalytic activity">
    <reaction evidence="18">
        <text>a 1,2-diacyl-sn-glycero-3-phospho-L-serine(out) + ATP + H2O = a 1,2-diacyl-sn-glycero-3-phospho-L-serine(in) + ADP + phosphate + H(+)</text>
        <dbReference type="Rhea" id="RHEA:38567"/>
        <dbReference type="ChEBI" id="CHEBI:15377"/>
        <dbReference type="ChEBI" id="CHEBI:15378"/>
        <dbReference type="ChEBI" id="CHEBI:30616"/>
        <dbReference type="ChEBI" id="CHEBI:43474"/>
        <dbReference type="ChEBI" id="CHEBI:57262"/>
        <dbReference type="ChEBI" id="CHEBI:456216"/>
    </reaction>
    <physiologicalReaction direction="left-to-right" evidence="18">
        <dbReference type="Rhea" id="RHEA:38568"/>
    </physiologicalReaction>
</comment>
<evidence type="ECO:0000313" key="28">
    <source>
        <dbReference type="Proteomes" id="UP000266188"/>
    </source>
</evidence>
<comment type="catalytic activity">
    <reaction evidence="16">
        <text>a 1,2-diacyl-sn-glycero-3-phosphoethanolamine(out) + ATP + H2O = a 1,2-diacyl-sn-glycero-3-phosphoethanolamine(in) + ADP + phosphate + H(+)</text>
        <dbReference type="Rhea" id="RHEA:66132"/>
        <dbReference type="ChEBI" id="CHEBI:15377"/>
        <dbReference type="ChEBI" id="CHEBI:15378"/>
        <dbReference type="ChEBI" id="CHEBI:30616"/>
        <dbReference type="ChEBI" id="CHEBI:43474"/>
        <dbReference type="ChEBI" id="CHEBI:64612"/>
        <dbReference type="ChEBI" id="CHEBI:456216"/>
    </reaction>
    <physiologicalReaction direction="left-to-right" evidence="16">
        <dbReference type="Rhea" id="RHEA:66133"/>
    </physiologicalReaction>
</comment>
<dbReference type="Gene3D" id="3.40.1110.10">
    <property type="entry name" value="Calcium-transporting ATPase, cytoplasmic domain N"/>
    <property type="match status" value="1"/>
</dbReference>
<feature type="region of interest" description="Disordered" evidence="24">
    <location>
        <begin position="325"/>
        <end position="350"/>
    </location>
</feature>
<dbReference type="EMBL" id="MVGC01000078">
    <property type="protein sequence ID" value="RJE24519.1"/>
    <property type="molecule type" value="Genomic_DNA"/>
</dbReference>
<evidence type="ECO:0000256" key="12">
    <source>
        <dbReference type="ARBA" id="ARBA00022989"/>
    </source>
</evidence>
<dbReference type="FunFam" id="3.40.1110.10:FF:000048">
    <property type="entry name" value="Phospholipid-transporting ATPase"/>
    <property type="match status" value="1"/>
</dbReference>
<keyword evidence="28" id="KW-1185">Reference proteome</keyword>
<dbReference type="Gene3D" id="2.70.150.10">
    <property type="entry name" value="Calcium-transporting ATPase, cytoplasmic transduction domain A"/>
    <property type="match status" value="1"/>
</dbReference>
<dbReference type="Proteomes" id="UP000266188">
    <property type="component" value="Unassembled WGS sequence"/>
</dbReference>
<feature type="active site" description="4-aspartylphosphate intermediate" evidence="20">
    <location>
        <position position="635"/>
    </location>
</feature>
<evidence type="ECO:0000256" key="22">
    <source>
        <dbReference type="PIRSR" id="PIRSR606539-3"/>
    </source>
</evidence>
<dbReference type="SFLD" id="SFLDS00003">
    <property type="entry name" value="Haloacid_Dehalogenase"/>
    <property type="match status" value="1"/>
</dbReference>
<dbReference type="GO" id="GO:0140351">
    <property type="term" value="F:glycosylceramide flippase activity"/>
    <property type="evidence" value="ECO:0007669"/>
    <property type="project" value="UniProtKB-ARBA"/>
</dbReference>
<dbReference type="GO" id="GO:0016887">
    <property type="term" value="F:ATP hydrolysis activity"/>
    <property type="evidence" value="ECO:0007669"/>
    <property type="project" value="InterPro"/>
</dbReference>
<evidence type="ECO:0000256" key="16">
    <source>
        <dbReference type="ARBA" id="ARBA00049128"/>
    </source>
</evidence>
<feature type="binding site" evidence="21">
    <location>
        <position position="770"/>
    </location>
    <ligand>
        <name>ATP</name>
        <dbReference type="ChEBI" id="CHEBI:30616"/>
    </ligand>
</feature>
<comment type="subcellular location">
    <subcellularLocation>
        <location evidence="2">Cell membrane</location>
        <topology evidence="2">Multi-pass membrane protein</topology>
    </subcellularLocation>
    <subcellularLocation>
        <location evidence="23">Membrane</location>
        <topology evidence="23">Multi-pass membrane protein</topology>
    </subcellularLocation>
</comment>
<feature type="region of interest" description="Disordered" evidence="24">
    <location>
        <begin position="1488"/>
        <end position="1527"/>
    </location>
</feature>
<dbReference type="Pfam" id="PF13246">
    <property type="entry name" value="Cation_ATPase"/>
    <property type="match status" value="1"/>
</dbReference>
<evidence type="ECO:0000256" key="21">
    <source>
        <dbReference type="PIRSR" id="PIRSR606539-2"/>
    </source>
</evidence>
<dbReference type="SFLD" id="SFLDF00027">
    <property type="entry name" value="p-type_atpase"/>
    <property type="match status" value="1"/>
</dbReference>
<feature type="transmembrane region" description="Helical" evidence="23">
    <location>
        <begin position="521"/>
        <end position="543"/>
    </location>
</feature>
<evidence type="ECO:0000256" key="11">
    <source>
        <dbReference type="ARBA" id="ARBA00022967"/>
    </source>
</evidence>
<feature type="transmembrane region" description="Helical" evidence="23">
    <location>
        <begin position="1220"/>
        <end position="1241"/>
    </location>
</feature>
<dbReference type="GO" id="GO:0090554">
    <property type="term" value="F:phosphatidylcholine floppase activity"/>
    <property type="evidence" value="ECO:0007669"/>
    <property type="project" value="RHEA"/>
</dbReference>
<feature type="transmembrane region" description="Helical" evidence="23">
    <location>
        <begin position="1286"/>
        <end position="1306"/>
    </location>
</feature>
<dbReference type="InterPro" id="IPR001757">
    <property type="entry name" value="P_typ_ATPase"/>
</dbReference>
<evidence type="ECO:0000256" key="18">
    <source>
        <dbReference type="ARBA" id="ARBA00051303"/>
    </source>
</evidence>
<protein>
    <recommendedName>
        <fullName evidence="23">Phospholipid-transporting ATPase</fullName>
        <ecNumber evidence="23">7.6.2.1</ecNumber>
    </recommendedName>
</protein>
<dbReference type="InterPro" id="IPR044492">
    <property type="entry name" value="P_typ_ATPase_HD_dom"/>
</dbReference>
<dbReference type="PANTHER" id="PTHR24092:SF180">
    <property type="entry name" value="PHOSPHOLIPID-TRANSPORTING ATPASE DNF1-RELATED"/>
    <property type="match status" value="1"/>
</dbReference>
<dbReference type="FunFam" id="3.40.50.1000:FF:000001">
    <property type="entry name" value="Phospholipid-transporting ATPase IC"/>
    <property type="match status" value="1"/>
</dbReference>
<evidence type="ECO:0000256" key="23">
    <source>
        <dbReference type="RuleBase" id="RU362033"/>
    </source>
</evidence>
<gene>
    <name evidence="27" type="ORF">PHISCL_03157</name>
</gene>
<evidence type="ECO:0000256" key="9">
    <source>
        <dbReference type="ARBA" id="ARBA00022840"/>
    </source>
</evidence>
<feature type="transmembrane region" description="Helical" evidence="23">
    <location>
        <begin position="1141"/>
        <end position="1157"/>
    </location>
</feature>
<evidence type="ECO:0000256" key="7">
    <source>
        <dbReference type="ARBA" id="ARBA00022723"/>
    </source>
</evidence>
<comment type="similarity">
    <text evidence="3 23">Belongs to the cation transport ATPase (P-type) (TC 3.A.3) family. Type IV subfamily.</text>
</comment>
<dbReference type="PANTHER" id="PTHR24092">
    <property type="entry name" value="PROBABLE PHOSPHOLIPID-TRANSPORTING ATPASE"/>
    <property type="match status" value="1"/>
</dbReference>
<feature type="binding site" evidence="21">
    <location>
        <position position="949"/>
    </location>
    <ligand>
        <name>ATP</name>
        <dbReference type="ChEBI" id="CHEBI:30616"/>
    </ligand>
</feature>
<keyword evidence="12 23" id="KW-1133">Transmembrane helix</keyword>
<keyword evidence="11 23" id="KW-1278">Translocase</keyword>
<dbReference type="InterPro" id="IPR018303">
    <property type="entry name" value="ATPase_P-typ_P_site"/>
</dbReference>
<feature type="transmembrane region" description="Helical" evidence="23">
    <location>
        <begin position="1261"/>
        <end position="1279"/>
    </location>
</feature>
<evidence type="ECO:0000256" key="19">
    <source>
        <dbReference type="ARBA" id="ARBA00052223"/>
    </source>
</evidence>
<feature type="binding site" evidence="21">
    <location>
        <position position="869"/>
    </location>
    <ligand>
        <name>ATP</name>
        <dbReference type="ChEBI" id="CHEBI:30616"/>
    </ligand>
</feature>
<dbReference type="PROSITE" id="PS00154">
    <property type="entry name" value="ATPASE_E1_E2"/>
    <property type="match status" value="1"/>
</dbReference>
<comment type="catalytic activity">
    <reaction evidence="17">
        <text>a beta-D-glucosyl-(1&lt;-&gt;1')-N-acylsphing-4-enine(out) + ATP + H2O = a beta-D-glucosyl-(1&lt;-&gt;1')-N-acylsphing-4-enine(in) + ADP + phosphate + H(+)</text>
        <dbReference type="Rhea" id="RHEA:66036"/>
        <dbReference type="ChEBI" id="CHEBI:15377"/>
        <dbReference type="ChEBI" id="CHEBI:15378"/>
        <dbReference type="ChEBI" id="CHEBI:22801"/>
        <dbReference type="ChEBI" id="CHEBI:30616"/>
        <dbReference type="ChEBI" id="CHEBI:43474"/>
        <dbReference type="ChEBI" id="CHEBI:456216"/>
    </reaction>
    <physiologicalReaction direction="left-to-right" evidence="17">
        <dbReference type="Rhea" id="RHEA:66037"/>
    </physiologicalReaction>
</comment>
<feature type="binding site" evidence="21">
    <location>
        <position position="950"/>
    </location>
    <ligand>
        <name>ATP</name>
        <dbReference type="ChEBI" id="CHEBI:30616"/>
    </ligand>
</feature>
<feature type="compositionally biased region" description="Basic residues" evidence="24">
    <location>
        <begin position="44"/>
        <end position="59"/>
    </location>
</feature>
<evidence type="ECO:0000256" key="3">
    <source>
        <dbReference type="ARBA" id="ARBA00008109"/>
    </source>
</evidence>
<organism evidence="27 28">
    <name type="scientific">Aspergillus sclerotialis</name>
    <dbReference type="NCBI Taxonomy" id="2070753"/>
    <lineage>
        <taxon>Eukaryota</taxon>
        <taxon>Fungi</taxon>
        <taxon>Dikarya</taxon>
        <taxon>Ascomycota</taxon>
        <taxon>Pezizomycotina</taxon>
        <taxon>Eurotiomycetes</taxon>
        <taxon>Eurotiomycetidae</taxon>
        <taxon>Eurotiales</taxon>
        <taxon>Aspergillaceae</taxon>
        <taxon>Aspergillus</taxon>
        <taxon>Aspergillus subgen. Polypaecilum</taxon>
    </lineage>
</organism>
<feature type="binding site" evidence="22">
    <location>
        <position position="637"/>
    </location>
    <ligand>
        <name>Mg(2+)</name>
        <dbReference type="ChEBI" id="CHEBI:18420"/>
    </ligand>
</feature>
<dbReference type="InterPro" id="IPR023299">
    <property type="entry name" value="ATPase_P-typ_cyto_dom_N"/>
</dbReference>
<evidence type="ECO:0000256" key="14">
    <source>
        <dbReference type="ARBA" id="ARBA00023136"/>
    </source>
</evidence>
<keyword evidence="8 21" id="KW-0547">Nucleotide-binding</keyword>
<feature type="domain" description="P-type ATPase C-terminal" evidence="26">
    <location>
        <begin position="1106"/>
        <end position="1355"/>
    </location>
</feature>
<evidence type="ECO:0000256" key="8">
    <source>
        <dbReference type="ARBA" id="ARBA00022741"/>
    </source>
</evidence>
<dbReference type="GO" id="GO:0006897">
    <property type="term" value="P:endocytosis"/>
    <property type="evidence" value="ECO:0007669"/>
    <property type="project" value="UniProtKB-ARBA"/>
</dbReference>
<comment type="cofactor">
    <cofactor evidence="1 22">
        <name>Mg(2+)</name>
        <dbReference type="ChEBI" id="CHEBI:18420"/>
    </cofactor>
</comment>
<dbReference type="InterPro" id="IPR023214">
    <property type="entry name" value="HAD_sf"/>
</dbReference>
<feature type="binding site" evidence="22">
    <location>
        <position position="1084"/>
    </location>
    <ligand>
        <name>Mg(2+)</name>
        <dbReference type="ChEBI" id="CHEBI:18420"/>
    </ligand>
</feature>
<keyword evidence="6 23" id="KW-0812">Transmembrane</keyword>
<dbReference type="NCBIfam" id="TIGR01652">
    <property type="entry name" value="ATPase-Plipid"/>
    <property type="match status" value="1"/>
</dbReference>
<feature type="binding site" evidence="22">
    <location>
        <position position="1080"/>
    </location>
    <ligand>
        <name>Mg(2+)</name>
        <dbReference type="ChEBI" id="CHEBI:18420"/>
    </ligand>
</feature>
<evidence type="ECO:0000256" key="1">
    <source>
        <dbReference type="ARBA" id="ARBA00001946"/>
    </source>
</evidence>
<dbReference type="GO" id="GO:0000287">
    <property type="term" value="F:magnesium ion binding"/>
    <property type="evidence" value="ECO:0007669"/>
    <property type="project" value="UniProtKB-UniRule"/>
</dbReference>
<dbReference type="GO" id="GO:0090556">
    <property type="term" value="F:phosphatidylserine floppase activity"/>
    <property type="evidence" value="ECO:0007669"/>
    <property type="project" value="RHEA"/>
</dbReference>
<keyword evidence="5" id="KW-1003">Cell membrane</keyword>
<keyword evidence="4" id="KW-0813">Transport</keyword>
<reference evidence="28" key="1">
    <citation type="submission" date="2017-02" db="EMBL/GenBank/DDBJ databases">
        <authorList>
            <person name="Tafer H."/>
            <person name="Lopandic K."/>
        </authorList>
    </citation>
    <scope>NUCLEOTIDE SEQUENCE [LARGE SCALE GENOMIC DNA]</scope>
    <source>
        <strain evidence="28">CBS 366.77</strain>
    </source>
</reference>
<feature type="binding site" evidence="21">
    <location>
        <position position="635"/>
    </location>
    <ligand>
        <name>ATP</name>
        <dbReference type="ChEBI" id="CHEBI:30616"/>
    </ligand>
</feature>
<dbReference type="Pfam" id="PF16209">
    <property type="entry name" value="PhoLip_ATPase_N"/>
    <property type="match status" value="1"/>
</dbReference>
<dbReference type="SUPFAM" id="SSF81665">
    <property type="entry name" value="Calcium ATPase, transmembrane domain M"/>
    <property type="match status" value="1"/>
</dbReference>
<feature type="transmembrane region" description="Helical" evidence="23">
    <location>
        <begin position="1169"/>
        <end position="1190"/>
    </location>
</feature>
<dbReference type="FunFam" id="3.40.50.1000:FF:000108">
    <property type="entry name" value="Phospholipid-transporting ATPase"/>
    <property type="match status" value="1"/>
</dbReference>
<evidence type="ECO:0000259" key="26">
    <source>
        <dbReference type="Pfam" id="PF16212"/>
    </source>
</evidence>
<feature type="binding site" evidence="21">
    <location>
        <position position="637"/>
    </location>
    <ligand>
        <name>ATP</name>
        <dbReference type="ChEBI" id="CHEBI:30616"/>
    </ligand>
</feature>
<dbReference type="OrthoDB" id="377733at2759"/>
<comment type="caution">
    <text evidence="27">The sequence shown here is derived from an EMBL/GenBank/DDBJ whole genome shotgun (WGS) entry which is preliminary data.</text>
</comment>
<dbReference type="Gene3D" id="3.40.50.1000">
    <property type="entry name" value="HAD superfamily/HAD-like"/>
    <property type="match status" value="1"/>
</dbReference>
<dbReference type="CDD" id="cd02073">
    <property type="entry name" value="P-type_ATPase_APLT_Dnf-like"/>
    <property type="match status" value="1"/>
</dbReference>
<keyword evidence="10 22" id="KW-0460">Magnesium</keyword>
<feature type="domain" description="P-type ATPase N-terminal" evidence="25">
    <location>
        <begin position="112"/>
        <end position="161"/>
    </location>
</feature>
<feature type="compositionally biased region" description="Polar residues" evidence="24">
    <location>
        <begin position="1427"/>
        <end position="1456"/>
    </location>
</feature>
<dbReference type="PRINTS" id="PR00119">
    <property type="entry name" value="CATATPASE"/>
</dbReference>
<dbReference type="InterPro" id="IPR008250">
    <property type="entry name" value="ATPase_P-typ_transduc_dom_A_sf"/>
</dbReference>
<dbReference type="Pfam" id="PF16212">
    <property type="entry name" value="PhoLip_ATPase_C"/>
    <property type="match status" value="1"/>
</dbReference>
<dbReference type="GO" id="GO:1990531">
    <property type="term" value="C:phospholipid-translocating ATPase complex"/>
    <property type="evidence" value="ECO:0007669"/>
    <property type="project" value="UniProtKB-ARBA"/>
</dbReference>
<evidence type="ECO:0000256" key="15">
    <source>
        <dbReference type="ARBA" id="ARBA00034036"/>
    </source>
</evidence>
<evidence type="ECO:0000256" key="17">
    <source>
        <dbReference type="ARBA" id="ARBA00050913"/>
    </source>
</evidence>
<evidence type="ECO:0000256" key="5">
    <source>
        <dbReference type="ARBA" id="ARBA00022475"/>
    </source>
</evidence>
<keyword evidence="13" id="KW-0445">Lipid transport</keyword>
<dbReference type="GO" id="GO:0070867">
    <property type="term" value="C:mating projection tip membrane"/>
    <property type="evidence" value="ECO:0007669"/>
    <property type="project" value="UniProtKB-ARBA"/>
</dbReference>
<feature type="compositionally biased region" description="Polar residues" evidence="24">
    <location>
        <begin position="1488"/>
        <end position="1503"/>
    </location>
</feature>
<dbReference type="GO" id="GO:0005524">
    <property type="term" value="F:ATP binding"/>
    <property type="evidence" value="ECO:0007669"/>
    <property type="project" value="UniProtKB-UniRule"/>
</dbReference>
<evidence type="ECO:0000256" key="24">
    <source>
        <dbReference type="SAM" id="MobiDB-lite"/>
    </source>
</evidence>
<dbReference type="GO" id="GO:0140346">
    <property type="term" value="F:phosphatidylserine flippase activity"/>
    <property type="evidence" value="ECO:0007669"/>
    <property type="project" value="UniProtKB-ARBA"/>
</dbReference>
<dbReference type="EC" id="7.6.2.1" evidence="23"/>
<evidence type="ECO:0000256" key="10">
    <source>
        <dbReference type="ARBA" id="ARBA00022842"/>
    </source>
</evidence>
<sequence>MSSIHFDTENNDPGTDVREISSNVSKPTKRQRWATRRAPGAGGVRKRVSIMDRLHKRPTLRGEKRRTNTSGSHTANEAIAENNGDDESKKGRRVYFNIPIPETERDEEGRPMADYPRNKIRTAKYSPLTFVPLNIWLQFHNIANIYFLFVIILNFFSIFGANNPGLNAVPLIVIIVVTAIKDAIEDWRRTVLDNELNNSPVYRLIDWTNVNATEDHISLWRRFKKACTRATVFVYKSIKKVVMEKKGIQQPEQTDNRRASFMTTATPRTSMYSHRASMMSNGDNTGDDSAIQMTPVQSPNPDVHPNWPPAGESTKYLSPDKAIRDVDTESRSPPPTRKVGSVLDPAKQTPGKARFKRDYWKNVQVGDFVRIYNDDPVPADIVVLSSSDPDGGCYVETKNLDGETNLKPRQALHCGRQVRHARDCEKAEFLIESEAPEPNLYSYNAAIHWDQRDPEFPDGPRKEMVEPISINNLLLRGCSLRNTEWVLGVVVFTGGETRIMLNSGVTPTKRPQLAKDLNWNVLYNFAILFIMCLVSGVVNGIRWGGSHQSLNYFDYGTYGDTPAVTGIITFWAAVILYQNLVPISLYISLEIVRTVQAVFIHSDLFMYYDKLGIACVPKTWNISDDVGQIEYIFSDKTGTLTQNVMEFKKCTINGVAYGEAFTEAQIGMKRREGYADADAEAARAREQIGIDKIRMLEMLRKIHDNPYLHDDRLTFVSPDFVADLDGRSGEDQTRATEHFMLALAMCHTVVTERTPGDPPQIEFKAESPDEAALVGTARDCGFTVLGRSKDDLILNVLGEQRSYTVLNILEFNSSRKRMSAIIRMPDGTIRLFCKGADSVIYSRLARGKQQELRRTTAEHLEMFAREGLRTLCVADRVLSEEEYQAWSKEHDIASAALTDRDEKLDQVASQLEQELMLIGGTAIEDRLQDGVPDTISLLAHAGIKLWVLTGDKVETAINIGFSCNLLDNDMELIVLSIPENESERAAHELDRNLATFGITGSDEELLAARKDHRPPPPTHAIVIDGDTLKMMLADELKQKFLLLCKQCKSVLCCRVSPAQKAAVVQMVKSGLNIMALSIGDGANDVAMIQAADVGVGIVGEEGRQAAMSSDYAIGQFRFLQRLILVHGRYCYRRMGETIANFFYKNLVWTFALFWYAIYNDFDGSYLVDYTYIVLVNVVFTSLPVIFMGIFDQDVDDKMSLAVPQLYMRGIERKEWSQTKFWLYMSDGLYQSIICFFMPYLLYEPANFVSDNGLDLSDRTRMGVLVASAAVIASNTYIMMNTYRWDWLTVLINVISSLLIFIWTGIYTSFPASGQFYKAGAEVYGALSFWAVLLLTVWICLLPRFAVKAVQKVFFPYDVDIIREQHSQGHFKHLENFLTLPEEVGAKSGGVSDESATSSDVGKPIQPSMKQEHIGPDEERPFYPPSVAPTTNTHNPRSQNGSNGTNYSWDTTQNAQPQAVDYVRRSADRTRHSFDRVRSSFEATNDFTSANMLSRVESSNSGMQIPQGPPQSPHSPLRGPYDPPTHPA</sequence>
<feature type="binding site" evidence="22">
    <location>
        <position position="635"/>
    </location>
    <ligand>
        <name>Mg(2+)</name>
        <dbReference type="ChEBI" id="CHEBI:18420"/>
    </ligand>
</feature>
<feature type="binding site" evidence="21">
    <location>
        <position position="636"/>
    </location>
    <ligand>
        <name>ATP</name>
        <dbReference type="ChEBI" id="CHEBI:30616"/>
    </ligand>
</feature>
<feature type="transmembrane region" description="Helical" evidence="23">
    <location>
        <begin position="167"/>
        <end position="184"/>
    </location>
</feature>
<dbReference type="InterPro" id="IPR032630">
    <property type="entry name" value="P_typ_ATPase_c"/>
</dbReference>
<comment type="catalytic activity">
    <reaction evidence="19">
        <text>a 1,2-diacyl-sn-glycero-3-phosphocholine(out) + ATP + H2O = a 1,2-diacyl-sn-glycero-3-phosphocholine(in) + ADP + phosphate + H(+)</text>
        <dbReference type="Rhea" id="RHEA:38583"/>
        <dbReference type="ChEBI" id="CHEBI:15377"/>
        <dbReference type="ChEBI" id="CHEBI:15378"/>
        <dbReference type="ChEBI" id="CHEBI:30616"/>
        <dbReference type="ChEBI" id="CHEBI:43474"/>
        <dbReference type="ChEBI" id="CHEBI:57643"/>
        <dbReference type="ChEBI" id="CHEBI:456216"/>
    </reaction>
    <physiologicalReaction direction="left-to-right" evidence="19">
        <dbReference type="Rhea" id="RHEA:38584"/>
    </physiologicalReaction>
</comment>
<feature type="binding site" evidence="21">
    <location>
        <position position="834"/>
    </location>
    <ligand>
        <name>ATP</name>
        <dbReference type="ChEBI" id="CHEBI:30616"/>
    </ligand>
</feature>
<keyword evidence="9 21" id="KW-0067">ATP-binding</keyword>
<evidence type="ECO:0000256" key="6">
    <source>
        <dbReference type="ARBA" id="ARBA00022692"/>
    </source>
</evidence>
<evidence type="ECO:0000256" key="13">
    <source>
        <dbReference type="ARBA" id="ARBA00023055"/>
    </source>
</evidence>
<evidence type="ECO:0000256" key="2">
    <source>
        <dbReference type="ARBA" id="ARBA00004651"/>
    </source>
</evidence>
<feature type="binding site" evidence="21">
    <location>
        <position position="1084"/>
    </location>
    <ligand>
        <name>ATP</name>
        <dbReference type="ChEBI" id="CHEBI:30616"/>
    </ligand>
</feature>
<keyword evidence="14 23" id="KW-0472">Membrane</keyword>
<dbReference type="NCBIfam" id="TIGR01494">
    <property type="entry name" value="ATPase_P-type"/>
    <property type="match status" value="1"/>
</dbReference>
<name>A0A3A2ZMQ7_9EURO</name>
<dbReference type="GO" id="GO:0007163">
    <property type="term" value="P:establishment or maintenance of cell polarity"/>
    <property type="evidence" value="ECO:0007669"/>
    <property type="project" value="UniProtKB-ARBA"/>
</dbReference>
<dbReference type="SFLD" id="SFLDG00002">
    <property type="entry name" value="C1.7:_P-type_atpase_like"/>
    <property type="match status" value="1"/>
</dbReference>
<feature type="transmembrane region" description="Helical" evidence="23">
    <location>
        <begin position="1326"/>
        <end position="1346"/>
    </location>
</feature>
<feature type="binding site" evidence="21">
    <location>
        <position position="1060"/>
    </location>
    <ligand>
        <name>ATP</name>
        <dbReference type="ChEBI" id="CHEBI:30616"/>
    </ligand>
</feature>
<evidence type="ECO:0000256" key="20">
    <source>
        <dbReference type="PIRSR" id="PIRSR606539-1"/>
    </source>
</evidence>
<comment type="catalytic activity">
    <reaction evidence="15 23">
        <text>ATP + H2O + phospholipidSide 1 = ADP + phosphate + phospholipidSide 2.</text>
        <dbReference type="EC" id="7.6.2.1"/>
    </reaction>
</comment>
<evidence type="ECO:0000256" key="4">
    <source>
        <dbReference type="ARBA" id="ARBA00022448"/>
    </source>
</evidence>
<dbReference type="InterPro" id="IPR006539">
    <property type="entry name" value="P-type_ATPase_IV"/>
</dbReference>
<evidence type="ECO:0000313" key="27">
    <source>
        <dbReference type="EMBL" id="RJE24519.1"/>
    </source>
</evidence>